<dbReference type="GO" id="GO:0005886">
    <property type="term" value="C:plasma membrane"/>
    <property type="evidence" value="ECO:0007669"/>
    <property type="project" value="UniProtKB-SubCell"/>
</dbReference>
<keyword evidence="2" id="KW-1003">Cell membrane</keyword>
<feature type="transmembrane region" description="Helical" evidence="6">
    <location>
        <begin position="207"/>
        <end position="225"/>
    </location>
</feature>
<feature type="transmembrane region" description="Helical" evidence="6">
    <location>
        <begin position="172"/>
        <end position="195"/>
    </location>
</feature>
<evidence type="ECO:0000256" key="1">
    <source>
        <dbReference type="ARBA" id="ARBA00004651"/>
    </source>
</evidence>
<dbReference type="AlphaFoldDB" id="A0A1Y0HM34"/>
<gene>
    <name evidence="7" type="ORF">Sdiek1_1992</name>
</gene>
<dbReference type="GO" id="GO:0015171">
    <property type="term" value="F:amino acid transmembrane transporter activity"/>
    <property type="evidence" value="ECO:0007669"/>
    <property type="project" value="TreeGrafter"/>
</dbReference>
<dbReference type="KEGG" id="suls:Sdiek1_1992"/>
<feature type="transmembrane region" description="Helical" evidence="6">
    <location>
        <begin position="30"/>
        <end position="51"/>
    </location>
</feature>
<sequence>MKIFTCKNEFNDYFAIIIPYFHHKEHTMNAFISGFSLGFSLILAIGAQNAFVLKQGIKKEHVFIICLVCALSDAILIFFGVSGFGYLVEQFPSLQTVAKYGGFAFLFVYGLKSFYSAWSMSHELSPLDQPTPSLAKTILLVLAFTWLNPHVYLDTVILLGSVSTKFGSLAPLFGFGAMSASFLFFFSLGYGARILTPIFIKAISWKILEVLIGIVMLSLAFMLLGL</sequence>
<dbReference type="EMBL" id="CP021416">
    <property type="protein sequence ID" value="ARU49151.1"/>
    <property type="molecule type" value="Genomic_DNA"/>
</dbReference>
<feature type="transmembrane region" description="Helical" evidence="6">
    <location>
        <begin position="63"/>
        <end position="88"/>
    </location>
</feature>
<keyword evidence="8" id="KW-1185">Reference proteome</keyword>
<evidence type="ECO:0000256" key="3">
    <source>
        <dbReference type="ARBA" id="ARBA00022692"/>
    </source>
</evidence>
<evidence type="ECO:0000256" key="5">
    <source>
        <dbReference type="ARBA" id="ARBA00023136"/>
    </source>
</evidence>
<dbReference type="Pfam" id="PF01810">
    <property type="entry name" value="LysE"/>
    <property type="match status" value="1"/>
</dbReference>
<name>A0A1Y0HM34_9BACT</name>
<evidence type="ECO:0000256" key="4">
    <source>
        <dbReference type="ARBA" id="ARBA00022989"/>
    </source>
</evidence>
<protein>
    <submittedName>
        <fullName evidence="7">Arginine exporter protein ArgO</fullName>
    </submittedName>
</protein>
<accession>A0A1Y0HM34</accession>
<dbReference type="InterPro" id="IPR001123">
    <property type="entry name" value="LeuE-type"/>
</dbReference>
<evidence type="ECO:0000256" key="6">
    <source>
        <dbReference type="SAM" id="Phobius"/>
    </source>
</evidence>
<comment type="subcellular location">
    <subcellularLocation>
        <location evidence="1">Cell membrane</location>
        <topology evidence="1">Multi-pass membrane protein</topology>
    </subcellularLocation>
</comment>
<evidence type="ECO:0000313" key="8">
    <source>
        <dbReference type="Proteomes" id="UP000196005"/>
    </source>
</evidence>
<keyword evidence="5 6" id="KW-0472">Membrane</keyword>
<keyword evidence="4 6" id="KW-1133">Transmembrane helix</keyword>
<feature type="transmembrane region" description="Helical" evidence="6">
    <location>
        <begin position="100"/>
        <end position="118"/>
    </location>
</feature>
<feature type="transmembrane region" description="Helical" evidence="6">
    <location>
        <begin position="138"/>
        <end position="160"/>
    </location>
</feature>
<organism evidence="7 8">
    <name type="scientific">Sulfurospirillum diekertiae</name>
    <dbReference type="NCBI Taxonomy" id="1854492"/>
    <lineage>
        <taxon>Bacteria</taxon>
        <taxon>Pseudomonadati</taxon>
        <taxon>Campylobacterota</taxon>
        <taxon>Epsilonproteobacteria</taxon>
        <taxon>Campylobacterales</taxon>
        <taxon>Sulfurospirillaceae</taxon>
        <taxon>Sulfurospirillum</taxon>
    </lineage>
</organism>
<dbReference type="Proteomes" id="UP000196005">
    <property type="component" value="Chromosome"/>
</dbReference>
<evidence type="ECO:0000256" key="2">
    <source>
        <dbReference type="ARBA" id="ARBA00022475"/>
    </source>
</evidence>
<proteinExistence type="predicted"/>
<dbReference type="PANTHER" id="PTHR30086">
    <property type="entry name" value="ARGININE EXPORTER PROTEIN ARGO"/>
    <property type="match status" value="1"/>
</dbReference>
<reference evidence="8" key="1">
    <citation type="submission" date="2017-05" db="EMBL/GenBank/DDBJ databases">
        <title>Dechlorination kinetics govern the competition between two new strains of the genus Sulfurospirillum.</title>
        <authorList>
            <person name="Buttet G.F."/>
            <person name="Murray A.M."/>
            <person name="Goris T."/>
            <person name="Burion M."/>
            <person name="Lin B."/>
            <person name="Rolle M."/>
            <person name="Maillard J."/>
        </authorList>
    </citation>
    <scope>NUCLEOTIDE SEQUENCE [LARGE SCALE GENOMIC DNA]</scope>
    <source>
        <strain evidence="8">SL2-1</strain>
    </source>
</reference>
<evidence type="ECO:0000313" key="7">
    <source>
        <dbReference type="EMBL" id="ARU49151.1"/>
    </source>
</evidence>
<keyword evidence="3 6" id="KW-0812">Transmembrane</keyword>
<dbReference type="PANTHER" id="PTHR30086:SF20">
    <property type="entry name" value="ARGININE EXPORTER PROTEIN ARGO-RELATED"/>
    <property type="match status" value="1"/>
</dbReference>